<feature type="compositionally biased region" description="Low complexity" evidence="1">
    <location>
        <begin position="172"/>
        <end position="199"/>
    </location>
</feature>
<proteinExistence type="predicted"/>
<dbReference type="STRING" id="216942.SLITO_v1c04080"/>
<dbReference type="OrthoDB" id="390338at2"/>
<feature type="region of interest" description="Disordered" evidence="1">
    <location>
        <begin position="164"/>
        <end position="199"/>
    </location>
</feature>
<evidence type="ECO:0000256" key="1">
    <source>
        <dbReference type="SAM" id="MobiDB-lite"/>
    </source>
</evidence>
<evidence type="ECO:0000313" key="2">
    <source>
        <dbReference type="EMBL" id="AKX34061.1"/>
    </source>
</evidence>
<dbReference type="PATRIC" id="fig|216942.3.peg.411"/>
<name>A0A0K1W1K1_9MOLU</name>
<sequence length="199" mass="22271">MGTENQMFDSNIEFSDSVGTKSDTKLKAVKRPAILADNFSKVDLIKQSRVLMSSKKGKANINELPAGVRVSIKNKERIEKILNTKDHSSTEEIRKKLYIEGKPLNKKRAEELREERISFFQKNINKSKSGHLDKMPDFSKPVAIKKTAVKSLKELKMEEINNIAKSVKKTTKSNTSAKPKTSATTKTTKNASAKSSKSK</sequence>
<protein>
    <submittedName>
        <fullName evidence="2">Uncharacterized protein</fullName>
    </submittedName>
</protein>
<dbReference type="AlphaFoldDB" id="A0A0K1W1K1"/>
<reference evidence="2 3" key="1">
    <citation type="journal article" date="2015" name="Genome Announc.">
        <title>Complete Genome Sequence of Spiroplasma litorale TN-1T (DSM 21781), a Bacterium Isolated from a Green-Eyed Horsefly (Tabanus nigrovittatus).</title>
        <authorList>
            <person name="Lo W.S."/>
            <person name="Lai Y.C."/>
            <person name="Lien Y.W."/>
            <person name="Wang T.H."/>
            <person name="Kuo C.H."/>
        </authorList>
    </citation>
    <scope>NUCLEOTIDE SEQUENCE [LARGE SCALE GENOMIC DNA]</scope>
    <source>
        <strain evidence="2 3">TN-1</strain>
    </source>
</reference>
<organism evidence="2 3">
    <name type="scientific">Spiroplasma litorale</name>
    <dbReference type="NCBI Taxonomy" id="216942"/>
    <lineage>
        <taxon>Bacteria</taxon>
        <taxon>Bacillati</taxon>
        <taxon>Mycoplasmatota</taxon>
        <taxon>Mollicutes</taxon>
        <taxon>Entomoplasmatales</taxon>
        <taxon>Spiroplasmataceae</taxon>
        <taxon>Spiroplasma</taxon>
    </lineage>
</organism>
<dbReference type="KEGG" id="sll:SLITO_v1c04080"/>
<evidence type="ECO:0000313" key="3">
    <source>
        <dbReference type="Proteomes" id="UP000067476"/>
    </source>
</evidence>
<dbReference type="EMBL" id="CP012357">
    <property type="protein sequence ID" value="AKX34061.1"/>
    <property type="molecule type" value="Genomic_DNA"/>
</dbReference>
<dbReference type="Proteomes" id="UP000067476">
    <property type="component" value="Chromosome"/>
</dbReference>
<keyword evidence="3" id="KW-1185">Reference proteome</keyword>
<accession>A0A0K1W1K1</accession>
<dbReference type="RefSeq" id="WP_075058155.1">
    <property type="nucleotide sequence ID" value="NZ_CP012357.1"/>
</dbReference>
<gene>
    <name evidence="2" type="ORF">SLITO_v1c04080</name>
</gene>